<sequence>MGRRGSRLWLGTVEVRTFLTTGRDLLIPIEEAPKPRSWKRGRGGSVEIVVNGRAVVARETWDDIEWLWSSLARMIATLNGGSSYATELPYLDQAIDAGIAHQADDMVVLVCGHRDDRRRAVADKHTFFDAFTRAGLDAFDHLERLGGGRHAGGREALVDCRHGLYQNDWPAVRQRACTGSEAENETKAFFQVHRLAW</sequence>
<evidence type="ECO:0000313" key="1">
    <source>
        <dbReference type="EMBL" id="GAA1856964.1"/>
    </source>
</evidence>
<accession>A0ABP4ZH84</accession>
<proteinExistence type="predicted"/>
<name>A0ABP4ZH84_9MICO</name>
<dbReference type="RefSeq" id="WP_344100744.1">
    <property type="nucleotide sequence ID" value="NZ_BAAANL010000002.1"/>
</dbReference>
<organism evidence="1 2">
    <name type="scientific">Myceligenerans crystallogenes</name>
    <dbReference type="NCBI Taxonomy" id="316335"/>
    <lineage>
        <taxon>Bacteria</taxon>
        <taxon>Bacillati</taxon>
        <taxon>Actinomycetota</taxon>
        <taxon>Actinomycetes</taxon>
        <taxon>Micrococcales</taxon>
        <taxon>Promicromonosporaceae</taxon>
        <taxon>Myceligenerans</taxon>
    </lineage>
</organism>
<comment type="caution">
    <text evidence="1">The sequence shown here is derived from an EMBL/GenBank/DDBJ whole genome shotgun (WGS) entry which is preliminary data.</text>
</comment>
<dbReference type="EMBL" id="BAAANL010000002">
    <property type="protein sequence ID" value="GAA1856964.1"/>
    <property type="molecule type" value="Genomic_DNA"/>
</dbReference>
<keyword evidence="2" id="KW-1185">Reference proteome</keyword>
<protein>
    <submittedName>
        <fullName evidence="1">Uncharacterized protein</fullName>
    </submittedName>
</protein>
<reference evidence="2" key="1">
    <citation type="journal article" date="2019" name="Int. J. Syst. Evol. Microbiol.">
        <title>The Global Catalogue of Microorganisms (GCM) 10K type strain sequencing project: providing services to taxonomists for standard genome sequencing and annotation.</title>
        <authorList>
            <consortium name="The Broad Institute Genomics Platform"/>
            <consortium name="The Broad Institute Genome Sequencing Center for Infectious Disease"/>
            <person name="Wu L."/>
            <person name="Ma J."/>
        </authorList>
    </citation>
    <scope>NUCLEOTIDE SEQUENCE [LARGE SCALE GENOMIC DNA]</scope>
    <source>
        <strain evidence="2">JCM 14326</strain>
    </source>
</reference>
<dbReference type="Proteomes" id="UP001501094">
    <property type="component" value="Unassembled WGS sequence"/>
</dbReference>
<evidence type="ECO:0000313" key="2">
    <source>
        <dbReference type="Proteomes" id="UP001501094"/>
    </source>
</evidence>
<gene>
    <name evidence="1" type="ORF">GCM10009751_12870</name>
</gene>